<dbReference type="Proteomes" id="UP000252731">
    <property type="component" value="Unassembled WGS sequence"/>
</dbReference>
<organism evidence="1 2">
    <name type="scientific">Cytobacillus firmus</name>
    <name type="common">Bacillus firmus</name>
    <dbReference type="NCBI Taxonomy" id="1399"/>
    <lineage>
        <taxon>Bacteria</taxon>
        <taxon>Bacillati</taxon>
        <taxon>Bacillota</taxon>
        <taxon>Bacilli</taxon>
        <taxon>Bacillales</taxon>
        <taxon>Bacillaceae</taxon>
        <taxon>Cytobacillus</taxon>
    </lineage>
</organism>
<evidence type="ECO:0000313" key="2">
    <source>
        <dbReference type="Proteomes" id="UP000252731"/>
    </source>
</evidence>
<comment type="caution">
    <text evidence="1">The sequence shown here is derived from an EMBL/GenBank/DDBJ whole genome shotgun (WGS) entry which is preliminary data.</text>
</comment>
<proteinExistence type="predicted"/>
<protein>
    <submittedName>
        <fullName evidence="1">Uncharacterized protein</fullName>
    </submittedName>
</protein>
<dbReference type="AlphaFoldDB" id="A0A366JD69"/>
<dbReference type="EMBL" id="QNSF01000050">
    <property type="protein sequence ID" value="RBP84926.1"/>
    <property type="molecule type" value="Genomic_DNA"/>
</dbReference>
<evidence type="ECO:0000313" key="1">
    <source>
        <dbReference type="EMBL" id="RBP84926.1"/>
    </source>
</evidence>
<keyword evidence="2" id="KW-1185">Reference proteome</keyword>
<feature type="non-terminal residue" evidence="1">
    <location>
        <position position="1"/>
    </location>
</feature>
<name>A0A366JD69_CYTFI</name>
<gene>
    <name evidence="1" type="ORF">DFO70_15013</name>
</gene>
<sequence length="50" mass="5928">YPDYRYIKTPNKKVNQKYLANLILRTGAYVQNQLPNLAAFLFNKRGRLIQ</sequence>
<reference evidence="1 2" key="1">
    <citation type="submission" date="2018-06" db="EMBL/GenBank/DDBJ databases">
        <title>Freshwater and sediment microbial communities from various areas in North America, analyzing microbe dynamics in response to fracking.</title>
        <authorList>
            <person name="Lamendella R."/>
        </authorList>
    </citation>
    <scope>NUCLEOTIDE SEQUENCE [LARGE SCALE GENOMIC DNA]</scope>
    <source>
        <strain evidence="1 2">14_TX</strain>
    </source>
</reference>
<accession>A0A366JD69</accession>